<evidence type="ECO:0000256" key="2">
    <source>
        <dbReference type="ARBA" id="ARBA00022857"/>
    </source>
</evidence>
<reference evidence="6" key="1">
    <citation type="journal article" date="2021" name="Genome Biol. Evol.">
        <title>The assembled and annotated genome of the fairy-ring fungus Marasmius oreades.</title>
        <authorList>
            <person name="Hiltunen M."/>
            <person name="Ament-Velasquez S.L."/>
            <person name="Johannesson H."/>
        </authorList>
    </citation>
    <scope>NUCLEOTIDE SEQUENCE</scope>
    <source>
        <strain evidence="6">03SP1</strain>
    </source>
</reference>
<keyword evidence="7" id="KW-1185">Reference proteome</keyword>
<keyword evidence="5" id="KW-0472">Membrane</keyword>
<protein>
    <submittedName>
        <fullName evidence="6">Uncharacterized protein</fullName>
    </submittedName>
</protein>
<organism evidence="6 7">
    <name type="scientific">Marasmius oreades</name>
    <name type="common">fairy-ring Marasmius</name>
    <dbReference type="NCBI Taxonomy" id="181124"/>
    <lineage>
        <taxon>Eukaryota</taxon>
        <taxon>Fungi</taxon>
        <taxon>Dikarya</taxon>
        <taxon>Basidiomycota</taxon>
        <taxon>Agaricomycotina</taxon>
        <taxon>Agaricomycetes</taxon>
        <taxon>Agaricomycetidae</taxon>
        <taxon>Agaricales</taxon>
        <taxon>Marasmiineae</taxon>
        <taxon>Marasmiaceae</taxon>
        <taxon>Marasmius</taxon>
    </lineage>
</organism>
<dbReference type="RefSeq" id="XP_043004714.1">
    <property type="nucleotide sequence ID" value="XM_043157347.1"/>
</dbReference>
<dbReference type="SUPFAM" id="SSF51735">
    <property type="entry name" value="NAD(P)-binding Rossmann-fold domains"/>
    <property type="match status" value="1"/>
</dbReference>
<dbReference type="InterPro" id="IPR002347">
    <property type="entry name" value="SDR_fam"/>
</dbReference>
<dbReference type="PANTHER" id="PTHR43618">
    <property type="entry name" value="7-ALPHA-HYDROXYSTEROID DEHYDROGENASE"/>
    <property type="match status" value="1"/>
</dbReference>
<dbReference type="GO" id="GO:0016491">
    <property type="term" value="F:oxidoreductase activity"/>
    <property type="evidence" value="ECO:0007669"/>
    <property type="project" value="UniProtKB-KW"/>
</dbReference>
<dbReference type="CDD" id="cd05233">
    <property type="entry name" value="SDR_c"/>
    <property type="match status" value="1"/>
</dbReference>
<keyword evidence="5" id="KW-0812">Transmembrane</keyword>
<dbReference type="EMBL" id="CM032188">
    <property type="protein sequence ID" value="KAG7088243.1"/>
    <property type="molecule type" value="Genomic_DNA"/>
</dbReference>
<dbReference type="Gene3D" id="3.40.50.720">
    <property type="entry name" value="NAD(P)-binding Rossmann-like Domain"/>
    <property type="match status" value="1"/>
</dbReference>
<evidence type="ECO:0000256" key="1">
    <source>
        <dbReference type="ARBA" id="ARBA00006484"/>
    </source>
</evidence>
<dbReference type="PRINTS" id="PR00080">
    <property type="entry name" value="SDRFAMILY"/>
</dbReference>
<sequence>MPDSLASLRAQSMYDLKGRVAIVTGAGTGIGLMIAKGLAANGAKVYVAGRRAELLQKLVDSVPKEEGQLIALPMDITQKESILAAKRLIQENDGKLHILVNNAGQVGPTSLWLGNPDAPERANAETLGNALFNEDLQGWGDLYAVNVYPVFFMTTAFLGLLDKGSKDDPRWTSNVVNITSMSGVIKLAQDHFCYNSAKGAVTHLSKILSTELHLKKVPVRVNAVAPGVYASEMTYTTITRDLVDAVGKGIQPVPLARDGTDVEIAGTVVYLASRAGAYTSGQHIVVDGGYCDLNPAVI</sequence>
<keyword evidence="3" id="KW-0560">Oxidoreductase</keyword>
<evidence type="ECO:0000313" key="6">
    <source>
        <dbReference type="EMBL" id="KAG7088243.1"/>
    </source>
</evidence>
<dbReference type="InterPro" id="IPR052178">
    <property type="entry name" value="Sec_Metab_Biosynth_SDR"/>
</dbReference>
<dbReference type="GeneID" id="66081332"/>
<evidence type="ECO:0000256" key="4">
    <source>
        <dbReference type="RuleBase" id="RU000363"/>
    </source>
</evidence>
<dbReference type="KEGG" id="more:E1B28_012257"/>
<name>A0A9P7RSF6_9AGAR</name>
<feature type="transmembrane region" description="Helical" evidence="5">
    <location>
        <begin position="20"/>
        <end position="39"/>
    </location>
</feature>
<feature type="transmembrane region" description="Helical" evidence="5">
    <location>
        <begin position="142"/>
        <end position="161"/>
    </location>
</feature>
<comment type="caution">
    <text evidence="6">The sequence shown here is derived from an EMBL/GenBank/DDBJ whole genome shotgun (WGS) entry which is preliminary data.</text>
</comment>
<keyword evidence="5" id="KW-1133">Transmembrane helix</keyword>
<evidence type="ECO:0000256" key="3">
    <source>
        <dbReference type="ARBA" id="ARBA00023002"/>
    </source>
</evidence>
<dbReference type="OrthoDB" id="3819888at2759"/>
<dbReference type="Proteomes" id="UP001049176">
    <property type="component" value="Chromosome 8"/>
</dbReference>
<accession>A0A9P7RSF6</accession>
<evidence type="ECO:0000256" key="5">
    <source>
        <dbReference type="SAM" id="Phobius"/>
    </source>
</evidence>
<proteinExistence type="inferred from homology"/>
<dbReference type="InterPro" id="IPR036291">
    <property type="entry name" value="NAD(P)-bd_dom_sf"/>
</dbReference>
<dbReference type="AlphaFoldDB" id="A0A9P7RSF6"/>
<gene>
    <name evidence="6" type="ORF">E1B28_012257</name>
</gene>
<keyword evidence="2" id="KW-0521">NADP</keyword>
<dbReference type="Pfam" id="PF00106">
    <property type="entry name" value="adh_short"/>
    <property type="match status" value="1"/>
</dbReference>
<comment type="similarity">
    <text evidence="1 4">Belongs to the short-chain dehydrogenases/reductases (SDR) family.</text>
</comment>
<dbReference type="PRINTS" id="PR00081">
    <property type="entry name" value="GDHRDH"/>
</dbReference>
<evidence type="ECO:0000313" key="7">
    <source>
        <dbReference type="Proteomes" id="UP001049176"/>
    </source>
</evidence>
<dbReference type="PANTHER" id="PTHR43618:SF4">
    <property type="entry name" value="SHORT CHAIN DEHYDROGENASE_REDUCTASE FAMILY (AFU_ORTHOLOGUE AFUA_7G04540)"/>
    <property type="match status" value="1"/>
</dbReference>